<feature type="domain" description="SUN" evidence="5">
    <location>
        <begin position="1"/>
        <end position="89"/>
    </location>
</feature>
<evidence type="ECO:0000256" key="3">
    <source>
        <dbReference type="ARBA" id="ARBA00022989"/>
    </source>
</evidence>
<protein>
    <submittedName>
        <fullName evidence="6">SUN domain-containing protein</fullName>
    </submittedName>
</protein>
<evidence type="ECO:0000259" key="5">
    <source>
        <dbReference type="PROSITE" id="PS51469"/>
    </source>
</evidence>
<sequence>GTGAVLVESRDQYMLNVCSAKEKYLIIELCNDILIDTFVLANYEFFSSMVRDFRLTISDRYPPRGGDDGWTDLGTFRAHNARDLQIFRV</sequence>
<keyword evidence="7" id="KW-1185">Reference proteome</keyword>
<accession>A0A4P9Y4L1</accession>
<feature type="non-terminal residue" evidence="6">
    <location>
        <position position="1"/>
    </location>
</feature>
<evidence type="ECO:0000256" key="4">
    <source>
        <dbReference type="ARBA" id="ARBA00023136"/>
    </source>
</evidence>
<dbReference type="PANTHER" id="PTHR12953:SF0">
    <property type="entry name" value="SUN DOMAIN-CONTAINING OSSIFICATION FACTOR"/>
    <property type="match status" value="1"/>
</dbReference>
<keyword evidence="2" id="KW-0812">Transmembrane</keyword>
<evidence type="ECO:0000256" key="1">
    <source>
        <dbReference type="ARBA" id="ARBA00004308"/>
    </source>
</evidence>
<dbReference type="GO" id="GO:0005737">
    <property type="term" value="C:cytoplasm"/>
    <property type="evidence" value="ECO:0007669"/>
    <property type="project" value="TreeGrafter"/>
</dbReference>
<dbReference type="PANTHER" id="PTHR12953">
    <property type="entry name" value="MEMBRANE PROTEIN CH1 RELATED"/>
    <property type="match status" value="1"/>
</dbReference>
<dbReference type="OrthoDB" id="266334at2759"/>
<keyword evidence="3" id="KW-1133">Transmembrane helix</keyword>
<comment type="subcellular location">
    <subcellularLocation>
        <location evidence="1">Endomembrane system</location>
    </subcellularLocation>
</comment>
<dbReference type="EMBL" id="KZ987926">
    <property type="protein sequence ID" value="RKP13877.1"/>
    <property type="molecule type" value="Genomic_DNA"/>
</dbReference>
<dbReference type="InterPro" id="IPR012919">
    <property type="entry name" value="SUN_dom"/>
</dbReference>
<dbReference type="GO" id="GO:0034975">
    <property type="term" value="P:protein folding in endoplasmic reticulum"/>
    <property type="evidence" value="ECO:0007669"/>
    <property type="project" value="TreeGrafter"/>
</dbReference>
<dbReference type="AlphaFoldDB" id="A0A4P9Y4L1"/>
<dbReference type="GO" id="GO:0012505">
    <property type="term" value="C:endomembrane system"/>
    <property type="evidence" value="ECO:0007669"/>
    <property type="project" value="UniProtKB-SubCell"/>
</dbReference>
<dbReference type="Proteomes" id="UP000267251">
    <property type="component" value="Unassembled WGS sequence"/>
</dbReference>
<evidence type="ECO:0000313" key="6">
    <source>
        <dbReference type="EMBL" id="RKP13877.1"/>
    </source>
</evidence>
<reference evidence="7" key="1">
    <citation type="journal article" date="2018" name="Nat. Microbiol.">
        <title>Leveraging single-cell genomics to expand the fungal tree of life.</title>
        <authorList>
            <person name="Ahrendt S.R."/>
            <person name="Quandt C.A."/>
            <person name="Ciobanu D."/>
            <person name="Clum A."/>
            <person name="Salamov A."/>
            <person name="Andreopoulos B."/>
            <person name="Cheng J.F."/>
            <person name="Woyke T."/>
            <person name="Pelin A."/>
            <person name="Henrissat B."/>
            <person name="Reynolds N.K."/>
            <person name="Benny G.L."/>
            <person name="Smith M.E."/>
            <person name="James T.Y."/>
            <person name="Grigoriev I.V."/>
        </authorList>
    </citation>
    <scope>NUCLEOTIDE SEQUENCE [LARGE SCALE GENOMIC DNA]</scope>
</reference>
<name>A0A4P9Y4L1_9FUNG</name>
<keyword evidence="4" id="KW-0472">Membrane</keyword>
<evidence type="ECO:0000256" key="2">
    <source>
        <dbReference type="ARBA" id="ARBA00022692"/>
    </source>
</evidence>
<gene>
    <name evidence="6" type="ORF">BJ684DRAFT_5774</name>
</gene>
<feature type="non-terminal residue" evidence="6">
    <location>
        <position position="89"/>
    </location>
</feature>
<dbReference type="InterPro" id="IPR045120">
    <property type="entry name" value="Suco/Slp1-like"/>
</dbReference>
<proteinExistence type="predicted"/>
<dbReference type="GO" id="GO:0016020">
    <property type="term" value="C:membrane"/>
    <property type="evidence" value="ECO:0007669"/>
    <property type="project" value="InterPro"/>
</dbReference>
<dbReference type="PROSITE" id="PS51469">
    <property type="entry name" value="SUN"/>
    <property type="match status" value="1"/>
</dbReference>
<organism evidence="6 7">
    <name type="scientific">Piptocephalis cylindrospora</name>
    <dbReference type="NCBI Taxonomy" id="1907219"/>
    <lineage>
        <taxon>Eukaryota</taxon>
        <taxon>Fungi</taxon>
        <taxon>Fungi incertae sedis</taxon>
        <taxon>Zoopagomycota</taxon>
        <taxon>Zoopagomycotina</taxon>
        <taxon>Zoopagomycetes</taxon>
        <taxon>Zoopagales</taxon>
        <taxon>Piptocephalidaceae</taxon>
        <taxon>Piptocephalis</taxon>
    </lineage>
</organism>
<dbReference type="Pfam" id="PF07738">
    <property type="entry name" value="Sad1_UNC"/>
    <property type="match status" value="1"/>
</dbReference>
<evidence type="ECO:0000313" key="7">
    <source>
        <dbReference type="Proteomes" id="UP000267251"/>
    </source>
</evidence>